<proteinExistence type="predicted"/>
<evidence type="ECO:0000256" key="1">
    <source>
        <dbReference type="ARBA" id="ARBA00023125"/>
    </source>
</evidence>
<sequence>MPKETFFNLPTEKKQKLLDALHKEFSEQPLATASIAHIIQYADIPRGSFYQYFNDLEDAYFYIFNQQIELAMVKYIWILEKSKGDVFRASTELYRIIIEEEDHFTFFKHAFLNMNYKIEESLSGIFANEQRIEHFEDIYKRLDLLSLKLEKKEEIFQLMKLISAITLHNIIEKFSKDMPLDEAVQTYQTQLAFIKSGVVQ</sequence>
<dbReference type="PROSITE" id="PS50977">
    <property type="entry name" value="HTH_TETR_2"/>
    <property type="match status" value="1"/>
</dbReference>
<organism evidence="4 5">
    <name type="scientific">Gracilibacillus salinarum</name>
    <dbReference type="NCBI Taxonomy" id="2932255"/>
    <lineage>
        <taxon>Bacteria</taxon>
        <taxon>Bacillati</taxon>
        <taxon>Bacillota</taxon>
        <taxon>Bacilli</taxon>
        <taxon>Bacillales</taxon>
        <taxon>Bacillaceae</taxon>
        <taxon>Gracilibacillus</taxon>
    </lineage>
</organism>
<evidence type="ECO:0000313" key="5">
    <source>
        <dbReference type="Proteomes" id="UP000831537"/>
    </source>
</evidence>
<dbReference type="Gene3D" id="1.10.357.10">
    <property type="entry name" value="Tetracycline Repressor, domain 2"/>
    <property type="match status" value="1"/>
</dbReference>
<accession>A0ABY4GKU5</accession>
<name>A0ABY4GKU5_9BACI</name>
<feature type="DNA-binding region" description="H-T-H motif" evidence="2">
    <location>
        <begin position="34"/>
        <end position="53"/>
    </location>
</feature>
<protein>
    <submittedName>
        <fullName evidence="4">TetR family transcriptional regulator</fullName>
    </submittedName>
</protein>
<reference evidence="4 5" key="1">
    <citation type="submission" date="2022-04" db="EMBL/GenBank/DDBJ databases">
        <title>Gracilibacillus sp. isolated from saltern.</title>
        <authorList>
            <person name="Won M."/>
            <person name="Lee C.-M."/>
            <person name="Woen H.-Y."/>
            <person name="Kwon S.-W."/>
        </authorList>
    </citation>
    <scope>NUCLEOTIDE SEQUENCE [LARGE SCALE GENOMIC DNA]</scope>
    <source>
        <strain evidence="4 5">SSPM10-3</strain>
    </source>
</reference>
<dbReference type="Pfam" id="PF00440">
    <property type="entry name" value="TetR_N"/>
    <property type="match status" value="1"/>
</dbReference>
<dbReference type="Proteomes" id="UP000831537">
    <property type="component" value="Chromosome"/>
</dbReference>
<feature type="domain" description="HTH tetR-type" evidence="3">
    <location>
        <begin position="11"/>
        <end position="71"/>
    </location>
</feature>
<dbReference type="Pfam" id="PF17924">
    <property type="entry name" value="TetR_C_19"/>
    <property type="match status" value="1"/>
</dbReference>
<evidence type="ECO:0000259" key="3">
    <source>
        <dbReference type="PROSITE" id="PS50977"/>
    </source>
</evidence>
<dbReference type="InterPro" id="IPR009057">
    <property type="entry name" value="Homeodomain-like_sf"/>
</dbReference>
<evidence type="ECO:0000256" key="2">
    <source>
        <dbReference type="PROSITE-ProRule" id="PRU00335"/>
    </source>
</evidence>
<dbReference type="RefSeq" id="WP_244743566.1">
    <property type="nucleotide sequence ID" value="NZ_CP095071.1"/>
</dbReference>
<keyword evidence="5" id="KW-1185">Reference proteome</keyword>
<dbReference type="EMBL" id="CP095071">
    <property type="protein sequence ID" value="UOQ84988.1"/>
    <property type="molecule type" value="Genomic_DNA"/>
</dbReference>
<dbReference type="InterPro" id="IPR001647">
    <property type="entry name" value="HTH_TetR"/>
</dbReference>
<gene>
    <name evidence="4" type="ORF">MUN87_20455</name>
</gene>
<dbReference type="SUPFAM" id="SSF46689">
    <property type="entry name" value="Homeodomain-like"/>
    <property type="match status" value="1"/>
</dbReference>
<keyword evidence="1 2" id="KW-0238">DNA-binding</keyword>
<evidence type="ECO:0000313" key="4">
    <source>
        <dbReference type="EMBL" id="UOQ84988.1"/>
    </source>
</evidence>